<dbReference type="Proteomes" id="UP000235371">
    <property type="component" value="Unassembled WGS sequence"/>
</dbReference>
<keyword evidence="3" id="KW-1185">Reference proteome</keyword>
<feature type="compositionally biased region" description="Acidic residues" evidence="1">
    <location>
        <begin position="25"/>
        <end position="49"/>
    </location>
</feature>
<name>A0A2J6TIK3_9HELO</name>
<dbReference type="RefSeq" id="XP_024739753.1">
    <property type="nucleotide sequence ID" value="XM_024886637.1"/>
</dbReference>
<accession>A0A2J6TIK3</accession>
<organism evidence="2 3">
    <name type="scientific">Hyaloscypha bicolor E</name>
    <dbReference type="NCBI Taxonomy" id="1095630"/>
    <lineage>
        <taxon>Eukaryota</taxon>
        <taxon>Fungi</taxon>
        <taxon>Dikarya</taxon>
        <taxon>Ascomycota</taxon>
        <taxon>Pezizomycotina</taxon>
        <taxon>Leotiomycetes</taxon>
        <taxon>Helotiales</taxon>
        <taxon>Hyaloscyphaceae</taxon>
        <taxon>Hyaloscypha</taxon>
        <taxon>Hyaloscypha bicolor</taxon>
    </lineage>
</organism>
<evidence type="ECO:0000313" key="3">
    <source>
        <dbReference type="Proteomes" id="UP000235371"/>
    </source>
</evidence>
<dbReference type="GeneID" id="36594714"/>
<sequence>MALQEVRFDGVEIVEFSVQEIECEEKFYDDEEEDDFDGDDLDRDEEGDEKDSQPTSHTSAVPQSLTSYTFALSNSQSPLSQATLNYIVIQHSGIILPFDPDFVRTSNELTTSEMLRIEQYDLETIRHDASVEWLPESAIRERMRGAYSVEREEERREFVRDLARGGAPERIVIESIAVSLLLMETPQYVAPWPGPAGISIAGSVRSISDLGAGGSEEERAARRQRLE</sequence>
<dbReference type="InParanoid" id="A0A2J6TIK3"/>
<evidence type="ECO:0000256" key="1">
    <source>
        <dbReference type="SAM" id="MobiDB-lite"/>
    </source>
</evidence>
<evidence type="ECO:0000313" key="2">
    <source>
        <dbReference type="EMBL" id="PMD62849.1"/>
    </source>
</evidence>
<dbReference type="OrthoDB" id="10639031at2759"/>
<dbReference type="EMBL" id="KZ613783">
    <property type="protein sequence ID" value="PMD62849.1"/>
    <property type="molecule type" value="Genomic_DNA"/>
</dbReference>
<feature type="compositionally biased region" description="Polar residues" evidence="1">
    <location>
        <begin position="53"/>
        <end position="62"/>
    </location>
</feature>
<gene>
    <name evidence="2" type="ORF">K444DRAFT_661902</name>
</gene>
<dbReference type="AlphaFoldDB" id="A0A2J6TIK3"/>
<protein>
    <submittedName>
        <fullName evidence="2">Uncharacterized protein</fullName>
    </submittedName>
</protein>
<feature type="region of interest" description="Disordered" evidence="1">
    <location>
        <begin position="25"/>
        <end position="62"/>
    </location>
</feature>
<proteinExistence type="predicted"/>
<reference evidence="2 3" key="1">
    <citation type="submission" date="2016-04" db="EMBL/GenBank/DDBJ databases">
        <title>A degradative enzymes factory behind the ericoid mycorrhizal symbiosis.</title>
        <authorList>
            <consortium name="DOE Joint Genome Institute"/>
            <person name="Martino E."/>
            <person name="Morin E."/>
            <person name="Grelet G."/>
            <person name="Kuo A."/>
            <person name="Kohler A."/>
            <person name="Daghino S."/>
            <person name="Barry K."/>
            <person name="Choi C."/>
            <person name="Cichocki N."/>
            <person name="Clum A."/>
            <person name="Copeland A."/>
            <person name="Hainaut M."/>
            <person name="Haridas S."/>
            <person name="Labutti K."/>
            <person name="Lindquist E."/>
            <person name="Lipzen A."/>
            <person name="Khouja H.-R."/>
            <person name="Murat C."/>
            <person name="Ohm R."/>
            <person name="Olson A."/>
            <person name="Spatafora J."/>
            <person name="Veneault-Fourrey C."/>
            <person name="Henrissat B."/>
            <person name="Grigoriev I."/>
            <person name="Martin F."/>
            <person name="Perotto S."/>
        </authorList>
    </citation>
    <scope>NUCLEOTIDE SEQUENCE [LARGE SCALE GENOMIC DNA]</scope>
    <source>
        <strain evidence="2 3">E</strain>
    </source>
</reference>